<feature type="compositionally biased region" description="Basic and acidic residues" evidence="6">
    <location>
        <begin position="905"/>
        <end position="917"/>
    </location>
</feature>
<evidence type="ECO:0000256" key="5">
    <source>
        <dbReference type="PROSITE-ProRule" id="PRU00309"/>
    </source>
</evidence>
<gene>
    <name evidence="8" type="ORF">TCNE_LOCUS5690</name>
</gene>
<reference evidence="8 9" key="2">
    <citation type="submission" date="2018-11" db="EMBL/GenBank/DDBJ databases">
        <authorList>
            <consortium name="Pathogen Informatics"/>
        </authorList>
    </citation>
    <scope>NUCLEOTIDE SEQUENCE [LARGE SCALE GENOMIC DNA]</scope>
</reference>
<dbReference type="PROSITE" id="PS50950">
    <property type="entry name" value="ZF_THAP"/>
    <property type="match status" value="1"/>
</dbReference>
<dbReference type="SMART" id="SM00980">
    <property type="entry name" value="THAP"/>
    <property type="match status" value="2"/>
</dbReference>
<evidence type="ECO:0000256" key="6">
    <source>
        <dbReference type="SAM" id="MobiDB-lite"/>
    </source>
</evidence>
<keyword evidence="9" id="KW-1185">Reference proteome</keyword>
<protein>
    <submittedName>
        <fullName evidence="10">THAP-type domain-containing protein</fullName>
    </submittedName>
</protein>
<accession>A0A183UB20</accession>
<keyword evidence="2 5" id="KW-0863">Zinc-finger</keyword>
<dbReference type="GO" id="GO:0003677">
    <property type="term" value="F:DNA binding"/>
    <property type="evidence" value="ECO:0007669"/>
    <property type="project" value="UniProtKB-UniRule"/>
</dbReference>
<feature type="compositionally biased region" description="Basic and acidic residues" evidence="6">
    <location>
        <begin position="199"/>
        <end position="211"/>
    </location>
</feature>
<keyword evidence="3" id="KW-0862">Zinc</keyword>
<evidence type="ECO:0000256" key="4">
    <source>
        <dbReference type="ARBA" id="ARBA00023125"/>
    </source>
</evidence>
<proteinExistence type="predicted"/>
<name>A0A183UB20_TOXCA</name>
<evidence type="ECO:0000256" key="1">
    <source>
        <dbReference type="ARBA" id="ARBA00022723"/>
    </source>
</evidence>
<dbReference type="EMBL" id="UYWY01019381">
    <property type="protein sequence ID" value="VDM36900.1"/>
    <property type="molecule type" value="Genomic_DNA"/>
</dbReference>
<feature type="compositionally biased region" description="Low complexity" evidence="6">
    <location>
        <begin position="874"/>
        <end position="885"/>
    </location>
</feature>
<evidence type="ECO:0000256" key="3">
    <source>
        <dbReference type="ARBA" id="ARBA00022833"/>
    </source>
</evidence>
<keyword evidence="1" id="KW-0479">Metal-binding</keyword>
<evidence type="ECO:0000256" key="2">
    <source>
        <dbReference type="ARBA" id="ARBA00022771"/>
    </source>
</evidence>
<evidence type="ECO:0000313" key="10">
    <source>
        <dbReference type="WBParaSite" id="TCNE_0000569001-mRNA-1"/>
    </source>
</evidence>
<evidence type="ECO:0000313" key="8">
    <source>
        <dbReference type="EMBL" id="VDM36900.1"/>
    </source>
</evidence>
<feature type="region of interest" description="Disordered" evidence="6">
    <location>
        <begin position="838"/>
        <end position="860"/>
    </location>
</feature>
<dbReference type="InterPro" id="IPR006612">
    <property type="entry name" value="THAP_Znf"/>
</dbReference>
<evidence type="ECO:0000313" key="9">
    <source>
        <dbReference type="Proteomes" id="UP000050794"/>
    </source>
</evidence>
<evidence type="ECO:0000259" key="7">
    <source>
        <dbReference type="PROSITE" id="PS50950"/>
    </source>
</evidence>
<dbReference type="WBParaSite" id="TCNE_0000569001-mRNA-1">
    <property type="protein sequence ID" value="TCNE_0000569001-mRNA-1"/>
    <property type="gene ID" value="TCNE_0000569001"/>
</dbReference>
<dbReference type="AlphaFoldDB" id="A0A183UB20"/>
<feature type="region of interest" description="Disordered" evidence="6">
    <location>
        <begin position="873"/>
        <end position="998"/>
    </location>
</feature>
<feature type="compositionally biased region" description="Basic and acidic residues" evidence="6">
    <location>
        <begin position="952"/>
        <end position="965"/>
    </location>
</feature>
<reference evidence="10" key="1">
    <citation type="submission" date="2016-06" db="UniProtKB">
        <authorList>
            <consortium name="WormBaseParasite"/>
        </authorList>
    </citation>
    <scope>IDENTIFICATION</scope>
</reference>
<feature type="domain" description="THAP-type" evidence="7">
    <location>
        <begin position="405"/>
        <end position="495"/>
    </location>
</feature>
<sequence length="998" mass="112713">MYCEGMLKQCYLRARDLTAWREELCKHGVQRATCECRSEQPFRLHHLNRASHQLTMLYAALLLPKATYKRIADNGCLPSYHWRVCSDHFHESQLGNQRAFPILGIGKTHKEIREIVRELNMEGELPPNFDEISLEPKRLVPCFSFPRAPGQRRLIGGNRKRPLIRFQGKSDSKLKRRYRSYPVSLKSRGASVDMSSDARSSRETERKGKGYEEEDVEDRTSEKDQPSAYGSEEDINNAESSPGFIEADPKSVTSKGETRKRRYHSTSPVSVDAKERKKVDCTTLQGVACAVMRCVARAGDEIDECGIRRPVRFFSLPSSAEGAARWIFACKRDRSTRQYWMKRIRCMMLRRGRYNEIISGKRPFRAQNDFVVCESHFVDGRPTSLNPNPTLCIPSLSIENPETEKPKCIIAGCDVCGGMRNPKSKENAEYELYLLPSTNFEQFKWLTAIRRGKPNFPKPSSRSRIYVCERHFSTKKFDYPVKHLTSADESSDTVVLVTRRFYNEHHLFLETSDSDSAEESNLNEANLSEEQKEKYRSLMSMVLQRRPMFKCLVRCCPVTNHIVKNDRLRPYVFFDLPRTMCRSPPSTWERGGGGGEEREWNNWQTEFKWERKSGFPSPRESGIPNIRGRWLDALYISDPAFEFPPPLIGCGKYAVCERHFATGKIRANSGPFSRLPLSIIPSVNLTPHDARNVDVDTKVPEKSLFMKSIVRCVGNHPDQQLQREMKALFRRWCCREVPEIHKIIVRLSSKIDRLYELIVQLCGVYGVEPTLPPAFDAMEDDRVYGKSSVGSLLANDTDTVALEKALEGLMAITKAEHNDVTPSVQPKESDAVVDIAEKQNERQGTKQEASLLGDESMTNNDGHLKPCDRCDFISSNSQPSSPGSGCLARRAAESPKQQIDQQSEDNTKSRASTEEGKVSQLASAHLSEEGEGECALRVASSESGESVCDDLGSEHHAAVEMREASNGESADGIGADEVAPPLSPHVEDGPPLLFTEVS</sequence>
<dbReference type="Proteomes" id="UP000050794">
    <property type="component" value="Unassembled WGS sequence"/>
</dbReference>
<organism evidence="9 10">
    <name type="scientific">Toxocara canis</name>
    <name type="common">Canine roundworm</name>
    <dbReference type="NCBI Taxonomy" id="6265"/>
    <lineage>
        <taxon>Eukaryota</taxon>
        <taxon>Metazoa</taxon>
        <taxon>Ecdysozoa</taxon>
        <taxon>Nematoda</taxon>
        <taxon>Chromadorea</taxon>
        <taxon>Rhabditida</taxon>
        <taxon>Spirurina</taxon>
        <taxon>Ascaridomorpha</taxon>
        <taxon>Ascaridoidea</taxon>
        <taxon>Toxocaridae</taxon>
        <taxon>Toxocara</taxon>
    </lineage>
</organism>
<feature type="region of interest" description="Disordered" evidence="6">
    <location>
        <begin position="185"/>
        <end position="271"/>
    </location>
</feature>
<keyword evidence="4 5" id="KW-0238">DNA-binding</keyword>
<dbReference type="GO" id="GO:0008270">
    <property type="term" value="F:zinc ion binding"/>
    <property type="evidence" value="ECO:0007669"/>
    <property type="project" value="UniProtKB-KW"/>
</dbReference>